<proteinExistence type="predicted"/>
<dbReference type="SMART" id="SM00855">
    <property type="entry name" value="PGAM"/>
    <property type="match status" value="1"/>
</dbReference>
<sequence>MKGLLTWVCHGATVSNRTATFPGDEPLEEKAIAQTKMLKGLLERADRVWISPTLRTRQTSEILSLQGEPDTALRDCDYGRWSGKAIGDLHVIEPENVAVWLTDMTAAPHGGESLAALSERVAVWVDHRLGERGHTIAITHASVIRAALLHVLQAPPSAFWKIDVEPLSVVQMSGDGRRWTLRFPSQARSII</sequence>
<dbReference type="SUPFAM" id="SSF53254">
    <property type="entry name" value="Phosphoglycerate mutase-like"/>
    <property type="match status" value="1"/>
</dbReference>
<evidence type="ECO:0000313" key="1">
    <source>
        <dbReference type="EMBL" id="PZM10802.1"/>
    </source>
</evidence>
<dbReference type="InterPro" id="IPR050275">
    <property type="entry name" value="PGM_Phosphatase"/>
</dbReference>
<evidence type="ECO:0000313" key="2">
    <source>
        <dbReference type="Proteomes" id="UP000248925"/>
    </source>
</evidence>
<reference evidence="1 2" key="1">
    <citation type="journal article" date="2018" name="Sci. Rep.">
        <title>Rhizobium tumorigenes sp. nov., a novel plant tumorigenic bacterium isolated from cane gall tumors on thornless blackberry.</title>
        <authorList>
            <person name="Kuzmanovi N."/>
            <person name="Smalla K."/>
            <person name="Gronow S."/>
            <person name="PuBawska J."/>
        </authorList>
    </citation>
    <scope>NUCLEOTIDE SEQUENCE [LARGE SCALE GENOMIC DNA]</scope>
    <source>
        <strain evidence="1 2">CCBAU 85046</strain>
    </source>
</reference>
<dbReference type="CDD" id="cd07067">
    <property type="entry name" value="HP_PGM_like"/>
    <property type="match status" value="1"/>
</dbReference>
<gene>
    <name evidence="1" type="ORF">CPY51_22085</name>
</gene>
<dbReference type="PANTHER" id="PTHR48100:SF10">
    <property type="entry name" value="2-CARBOXY-D-ARABINITOL-1-PHOSPHATASE-RELATED"/>
    <property type="match status" value="1"/>
</dbReference>
<keyword evidence="2" id="KW-1185">Reference proteome</keyword>
<dbReference type="InterPro" id="IPR013078">
    <property type="entry name" value="His_Pase_superF_clade-1"/>
</dbReference>
<dbReference type="Proteomes" id="UP000248925">
    <property type="component" value="Unassembled WGS sequence"/>
</dbReference>
<dbReference type="InterPro" id="IPR029033">
    <property type="entry name" value="His_PPase_superfam"/>
</dbReference>
<protein>
    <submittedName>
        <fullName evidence="1">Histidine phosphatase family protein</fullName>
    </submittedName>
</protein>
<dbReference type="EMBL" id="PCDP01000045">
    <property type="protein sequence ID" value="PZM10802.1"/>
    <property type="molecule type" value="Genomic_DNA"/>
</dbReference>
<comment type="caution">
    <text evidence="1">The sequence shown here is derived from an EMBL/GenBank/DDBJ whole genome shotgun (WGS) entry which is preliminary data.</text>
</comment>
<dbReference type="AlphaFoldDB" id="A0A2W4CC22"/>
<dbReference type="RefSeq" id="WP_111162468.1">
    <property type="nucleotide sequence ID" value="NZ_PCDP01000045.1"/>
</dbReference>
<dbReference type="Gene3D" id="3.40.50.1240">
    <property type="entry name" value="Phosphoglycerate mutase-like"/>
    <property type="match status" value="1"/>
</dbReference>
<dbReference type="PANTHER" id="PTHR48100">
    <property type="entry name" value="BROAD-SPECIFICITY PHOSPHATASE YOR283W-RELATED"/>
    <property type="match status" value="1"/>
</dbReference>
<dbReference type="GO" id="GO:0016791">
    <property type="term" value="F:phosphatase activity"/>
    <property type="evidence" value="ECO:0007669"/>
    <property type="project" value="TreeGrafter"/>
</dbReference>
<dbReference type="Pfam" id="PF00300">
    <property type="entry name" value="His_Phos_1"/>
    <property type="match status" value="1"/>
</dbReference>
<accession>A0A2W4CC22</accession>
<name>A0A2W4CC22_9HYPH</name>
<organism evidence="1 2">
    <name type="scientific">Rhizobium tubonense</name>
    <dbReference type="NCBI Taxonomy" id="484088"/>
    <lineage>
        <taxon>Bacteria</taxon>
        <taxon>Pseudomonadati</taxon>
        <taxon>Pseudomonadota</taxon>
        <taxon>Alphaproteobacteria</taxon>
        <taxon>Hyphomicrobiales</taxon>
        <taxon>Rhizobiaceae</taxon>
        <taxon>Rhizobium/Agrobacterium group</taxon>
        <taxon>Rhizobium</taxon>
    </lineage>
</organism>
<dbReference type="OrthoDB" id="7502553at2"/>